<feature type="compositionally biased region" description="Gly residues" evidence="1">
    <location>
        <begin position="75"/>
        <end position="94"/>
    </location>
</feature>
<organism evidence="2 3">
    <name type="scientific">Iphiclides podalirius</name>
    <name type="common">scarce swallowtail</name>
    <dbReference type="NCBI Taxonomy" id="110791"/>
    <lineage>
        <taxon>Eukaryota</taxon>
        <taxon>Metazoa</taxon>
        <taxon>Ecdysozoa</taxon>
        <taxon>Arthropoda</taxon>
        <taxon>Hexapoda</taxon>
        <taxon>Insecta</taxon>
        <taxon>Pterygota</taxon>
        <taxon>Neoptera</taxon>
        <taxon>Endopterygota</taxon>
        <taxon>Lepidoptera</taxon>
        <taxon>Glossata</taxon>
        <taxon>Ditrysia</taxon>
        <taxon>Papilionoidea</taxon>
        <taxon>Papilionidae</taxon>
        <taxon>Papilioninae</taxon>
        <taxon>Iphiclides</taxon>
    </lineage>
</organism>
<gene>
    <name evidence="2" type="ORF">IPOD504_LOCUS6576</name>
</gene>
<sequence>MSAAAGLARRTPVHGQGSPTAPGLRRNPTTELRLVASSFVLISHIYSYIMLHDKMHFPRARKNHGGHVTGYISRAGGGGGLRKPGGVRRGGGSMRGRSPACNAPPGRSAAPAAYAALVPTCLRATRLTRPEELHRQTDRRALLYTLLYSVEHQLSVKFFLRFSSNV</sequence>
<protein>
    <submittedName>
        <fullName evidence="2">Uncharacterized protein</fullName>
    </submittedName>
</protein>
<feature type="compositionally biased region" description="Low complexity" evidence="1">
    <location>
        <begin position="95"/>
        <end position="105"/>
    </location>
</feature>
<evidence type="ECO:0000313" key="3">
    <source>
        <dbReference type="Proteomes" id="UP000837857"/>
    </source>
</evidence>
<feature type="non-terminal residue" evidence="2">
    <location>
        <position position="166"/>
    </location>
</feature>
<evidence type="ECO:0000313" key="2">
    <source>
        <dbReference type="EMBL" id="CAH2049071.1"/>
    </source>
</evidence>
<keyword evidence="3" id="KW-1185">Reference proteome</keyword>
<dbReference type="EMBL" id="OW152831">
    <property type="protein sequence ID" value="CAH2049071.1"/>
    <property type="molecule type" value="Genomic_DNA"/>
</dbReference>
<proteinExistence type="predicted"/>
<feature type="region of interest" description="Disordered" evidence="1">
    <location>
        <begin position="1"/>
        <end position="26"/>
    </location>
</feature>
<evidence type="ECO:0000256" key="1">
    <source>
        <dbReference type="SAM" id="MobiDB-lite"/>
    </source>
</evidence>
<name>A0ABN8ID01_9NEOP</name>
<feature type="region of interest" description="Disordered" evidence="1">
    <location>
        <begin position="72"/>
        <end position="105"/>
    </location>
</feature>
<reference evidence="2" key="1">
    <citation type="submission" date="2022-03" db="EMBL/GenBank/DDBJ databases">
        <authorList>
            <person name="Martin H S."/>
        </authorList>
    </citation>
    <scope>NUCLEOTIDE SEQUENCE</scope>
</reference>
<accession>A0ABN8ID01</accession>
<dbReference type="Proteomes" id="UP000837857">
    <property type="component" value="Chromosome 19"/>
</dbReference>